<feature type="transmembrane region" description="Helical" evidence="2">
    <location>
        <begin position="12"/>
        <end position="30"/>
    </location>
</feature>
<reference evidence="3 4" key="1">
    <citation type="submission" date="2020-06" db="EMBL/GenBank/DDBJ databases">
        <title>Genomic analysis of Salicibibacter sp. NKC21-4.</title>
        <authorList>
            <person name="Oh Y.J."/>
        </authorList>
    </citation>
    <scope>NUCLEOTIDE SEQUENCE [LARGE SCALE GENOMIC DNA]</scope>
    <source>
        <strain evidence="3 4">NKC21-4</strain>
    </source>
</reference>
<keyword evidence="4" id="KW-1185">Reference proteome</keyword>
<protein>
    <submittedName>
        <fullName evidence="3">Uncharacterized protein</fullName>
    </submittedName>
</protein>
<keyword evidence="2" id="KW-1133">Transmembrane helix</keyword>
<keyword evidence="2" id="KW-0812">Transmembrane</keyword>
<name>A0A7T7CEW8_9BACI</name>
<evidence type="ECO:0000256" key="2">
    <source>
        <dbReference type="SAM" id="Phobius"/>
    </source>
</evidence>
<sequence length="90" mass="10552">MMLEFVTDMNWIYVMVMLSSIAVIGFQNHLRSVSPMQLITRQWQQSRQKHVKVFLSQAPVPAVPRVQQKIPAFNDRSHDDDDEESYPSLY</sequence>
<organism evidence="3 4">
    <name type="scientific">Salicibibacter cibi</name>
    <dbReference type="NCBI Taxonomy" id="2743001"/>
    <lineage>
        <taxon>Bacteria</taxon>
        <taxon>Bacillati</taxon>
        <taxon>Bacillota</taxon>
        <taxon>Bacilli</taxon>
        <taxon>Bacillales</taxon>
        <taxon>Bacillaceae</taxon>
        <taxon>Salicibibacter</taxon>
    </lineage>
</organism>
<feature type="region of interest" description="Disordered" evidence="1">
    <location>
        <begin position="69"/>
        <end position="90"/>
    </location>
</feature>
<dbReference type="Proteomes" id="UP000595349">
    <property type="component" value="Chromosome"/>
</dbReference>
<evidence type="ECO:0000313" key="4">
    <source>
        <dbReference type="Proteomes" id="UP000595349"/>
    </source>
</evidence>
<dbReference type="RefSeq" id="WP_200089217.1">
    <property type="nucleotide sequence ID" value="NZ_CP054706.1"/>
</dbReference>
<dbReference type="EMBL" id="CP054706">
    <property type="protein sequence ID" value="QQK79504.1"/>
    <property type="molecule type" value="Genomic_DNA"/>
</dbReference>
<dbReference type="AlphaFoldDB" id="A0A7T7CEW8"/>
<dbReference type="KEGG" id="scib:HUG20_06195"/>
<accession>A0A7T7CEW8</accession>
<feature type="compositionally biased region" description="Acidic residues" evidence="1">
    <location>
        <begin position="80"/>
        <end position="90"/>
    </location>
</feature>
<gene>
    <name evidence="3" type="ORF">HUG20_06195</name>
</gene>
<keyword evidence="2" id="KW-0472">Membrane</keyword>
<proteinExistence type="predicted"/>
<evidence type="ECO:0000256" key="1">
    <source>
        <dbReference type="SAM" id="MobiDB-lite"/>
    </source>
</evidence>
<evidence type="ECO:0000313" key="3">
    <source>
        <dbReference type="EMBL" id="QQK79504.1"/>
    </source>
</evidence>